<dbReference type="AlphaFoldDB" id="A0A075G3E7"/>
<sequence>EEAVELLGNIKDELEPEFGGDAYYIPGIKRKPFKKYQSKNAFQKPVHKVFYDSEKFYRLRERFNLKSDQIPKSIYANGFYLFVTFLYCLLLEEGYVNHLNFSTRGLGEKKYQIFKISWQSKLRKLIQNTAIFWNKHTLSIYKTREQRAVDELKLEEEDMHKTLQAILEIKECALNCYEADIPLGSKIILDNMVIEPHELSDREKSEPLNFTDEHPDIDFAQLRKKLVSGESVQPKKFGLDISYKFGQHGATKRYLDNLPAGLRNIGWINQTSDKQKIRVVGIFDRKGLPESKRTRYGVAQTVTGFLHDDTGEIKCQLWGDVANKIKNGDVLELTNAYTLNGRLISIHAEKGGKWKIHDREWLISNGIMKSTDDQI</sequence>
<organism evidence="1">
    <name type="scientific">uncultured marine thaumarchaeote KM3_03_F11</name>
    <dbReference type="NCBI Taxonomy" id="1455961"/>
    <lineage>
        <taxon>Archaea</taxon>
        <taxon>Nitrososphaerota</taxon>
        <taxon>environmental samples</taxon>
    </lineage>
</organism>
<dbReference type="Gene3D" id="2.40.50.140">
    <property type="entry name" value="Nucleic acid-binding proteins"/>
    <property type="match status" value="1"/>
</dbReference>
<accession>A0A075G3E7</accession>
<reference evidence="1" key="1">
    <citation type="journal article" date="2014" name="Genome Biol. Evol.">
        <title>Pangenome evidence for extensive interdomain horizontal transfer affecting lineage core and shell genes in uncultured planktonic thaumarchaeota and euryarchaeota.</title>
        <authorList>
            <person name="Deschamps P."/>
            <person name="Zivanovic Y."/>
            <person name="Moreira D."/>
            <person name="Rodriguez-Valera F."/>
            <person name="Lopez-Garcia P."/>
        </authorList>
    </citation>
    <scope>NUCLEOTIDE SEQUENCE</scope>
</reference>
<evidence type="ECO:0008006" key="2">
    <source>
        <dbReference type="Google" id="ProtNLM"/>
    </source>
</evidence>
<name>A0A075G3E7_9ARCH</name>
<proteinExistence type="predicted"/>
<dbReference type="EMBL" id="KF900520">
    <property type="protein sequence ID" value="AIE97954.1"/>
    <property type="molecule type" value="Genomic_DNA"/>
</dbReference>
<evidence type="ECO:0000313" key="1">
    <source>
        <dbReference type="EMBL" id="AIE97954.1"/>
    </source>
</evidence>
<dbReference type="SUPFAM" id="SSF50249">
    <property type="entry name" value="Nucleic acid-binding proteins"/>
    <property type="match status" value="1"/>
</dbReference>
<dbReference type="InterPro" id="IPR012340">
    <property type="entry name" value="NA-bd_OB-fold"/>
</dbReference>
<feature type="non-terminal residue" evidence="1">
    <location>
        <position position="1"/>
    </location>
</feature>
<protein>
    <recommendedName>
        <fullName evidence="2">OB domain-containing protein</fullName>
    </recommendedName>
</protein>